<evidence type="ECO:0000313" key="3">
    <source>
        <dbReference type="Proteomes" id="UP001526426"/>
    </source>
</evidence>
<name>A0ABT3LD50_9CYAN</name>
<dbReference type="RefSeq" id="WP_265266994.1">
    <property type="nucleotide sequence ID" value="NZ_JAIHOM010000251.1"/>
</dbReference>
<proteinExistence type="predicted"/>
<feature type="domain" description="DUF5615" evidence="1">
    <location>
        <begin position="1"/>
        <end position="109"/>
    </location>
</feature>
<evidence type="ECO:0000313" key="2">
    <source>
        <dbReference type="EMBL" id="MCW6039039.1"/>
    </source>
</evidence>
<gene>
    <name evidence="2" type="ORF">K4A83_22725</name>
</gene>
<sequence>MKLLLDQDVYQGTVRFLLELNHDILQVEEIGMAQASDEEILKAAKGQNRILVTRDRDYGNLVFVQAIHVGVIYLRLSLAHLSRVHSILSHVLEIYSQERLSKSFVVIESTGYRLRDLPNSL</sequence>
<accession>A0ABT3LD50</accession>
<keyword evidence="3" id="KW-1185">Reference proteome</keyword>
<comment type="caution">
    <text evidence="2">The sequence shown here is derived from an EMBL/GenBank/DDBJ whole genome shotgun (WGS) entry which is preliminary data.</text>
</comment>
<protein>
    <submittedName>
        <fullName evidence="2">DUF5615 family PIN-like protein</fullName>
    </submittedName>
</protein>
<dbReference type="Pfam" id="PF18480">
    <property type="entry name" value="DUF5615"/>
    <property type="match status" value="1"/>
</dbReference>
<dbReference type="EMBL" id="JAIHOM010000251">
    <property type="protein sequence ID" value="MCW6039039.1"/>
    <property type="molecule type" value="Genomic_DNA"/>
</dbReference>
<dbReference type="Proteomes" id="UP001526426">
    <property type="component" value="Unassembled WGS sequence"/>
</dbReference>
<evidence type="ECO:0000259" key="1">
    <source>
        <dbReference type="Pfam" id="PF18480"/>
    </source>
</evidence>
<reference evidence="2 3" key="1">
    <citation type="submission" date="2021-08" db="EMBL/GenBank/DDBJ databases">
        <title>Draft genome sequence of Spirulina subsalsa with high tolerance to salinity and hype-accumulation of phycocyanin.</title>
        <authorList>
            <person name="Pei H."/>
            <person name="Jiang L."/>
        </authorList>
    </citation>
    <scope>NUCLEOTIDE SEQUENCE [LARGE SCALE GENOMIC DNA]</scope>
    <source>
        <strain evidence="2 3">FACHB-351</strain>
    </source>
</reference>
<organism evidence="2 3">
    <name type="scientific">Spirulina subsalsa FACHB-351</name>
    <dbReference type="NCBI Taxonomy" id="234711"/>
    <lineage>
        <taxon>Bacteria</taxon>
        <taxon>Bacillati</taxon>
        <taxon>Cyanobacteriota</taxon>
        <taxon>Cyanophyceae</taxon>
        <taxon>Spirulinales</taxon>
        <taxon>Spirulinaceae</taxon>
        <taxon>Spirulina</taxon>
    </lineage>
</organism>
<dbReference type="InterPro" id="IPR041049">
    <property type="entry name" value="DUF5615"/>
</dbReference>